<dbReference type="InterPro" id="IPR056818">
    <property type="entry name" value="GlmU/GlgC-like_hexapep"/>
</dbReference>
<keyword evidence="8 9" id="KW-0119">Carbohydrate metabolism</keyword>
<evidence type="ECO:0000259" key="10">
    <source>
        <dbReference type="Pfam" id="PF00483"/>
    </source>
</evidence>
<comment type="catalytic activity">
    <reaction evidence="9">
        <text>alpha-D-glucose 1-phosphate + ATP + H(+) = ADP-alpha-D-glucose + diphosphate</text>
        <dbReference type="Rhea" id="RHEA:12120"/>
        <dbReference type="ChEBI" id="CHEBI:15378"/>
        <dbReference type="ChEBI" id="CHEBI:30616"/>
        <dbReference type="ChEBI" id="CHEBI:33019"/>
        <dbReference type="ChEBI" id="CHEBI:57498"/>
        <dbReference type="ChEBI" id="CHEBI:58601"/>
        <dbReference type="EC" id="2.7.7.27"/>
    </reaction>
</comment>
<dbReference type="InterPro" id="IPR005835">
    <property type="entry name" value="NTP_transferase_dom"/>
</dbReference>
<feature type="binding site" evidence="9">
    <location>
        <position position="104"/>
    </location>
    <ligand>
        <name>alpha-D-glucose 1-phosphate</name>
        <dbReference type="ChEBI" id="CHEBI:58601"/>
    </ligand>
</feature>
<sequence>MKRQDPMERTLAMVLAGGLGERLYPLTKAKAKPAVPFGAVYRIIDFTLSNCLHSDVRRIFVLTQHKSLPLDRHLRLGWAGLFRTELGEFLETVPPQQRIVREWYRGTADAVFQNIDLLSHERPQFVLVLSGDHVYRMDYRAMLDFHLTKGAEMTIACTTVPRAEAHRFGVMEVDRTDRIVGFEEKPSQPKPSPDDPDQSLVSMGIYLFNTETLVRAVIRDAKRKDSAHDFGKNVVPDLLRNGARLFAFNIRRELAPLFHYWRDIGTLDSYYAAHMELLQPEPPLSLHDEAWAIRTYLPLLPPAVLQGHTRIHSTLLAPGCVVGDGAVVANSVLGYGVHIGAGARVVNCVLLPGVKVGTGAHLERTIVDEEVEIPPDERIGVDPAADQRRFVVSPEGVVVVPTGVVFPTTA</sequence>
<feature type="site" description="Could play a key role in the communication between the regulatory and the substrate sites" evidence="9">
    <location>
        <position position="103"/>
    </location>
</feature>
<evidence type="ECO:0000256" key="2">
    <source>
        <dbReference type="ARBA" id="ARBA00022600"/>
    </source>
</evidence>
<feature type="binding site" evidence="9">
    <location>
        <begin position="184"/>
        <end position="185"/>
    </location>
    <ligand>
        <name>alpha-D-glucose 1-phosphate</name>
        <dbReference type="ChEBI" id="CHEBI:58601"/>
    </ligand>
</feature>
<dbReference type="Gene3D" id="3.90.550.10">
    <property type="entry name" value="Spore Coat Polysaccharide Biosynthesis Protein SpsA, Chain A"/>
    <property type="match status" value="1"/>
</dbReference>
<evidence type="ECO:0000256" key="7">
    <source>
        <dbReference type="ARBA" id="ARBA00023056"/>
    </source>
</evidence>
<protein>
    <recommendedName>
        <fullName evidence="9">Glucose-1-phosphate adenylyltransferase</fullName>
        <ecNumber evidence="9">2.7.7.27</ecNumber>
    </recommendedName>
    <alternativeName>
        <fullName evidence="9">ADP-glucose pyrophosphorylase</fullName>
        <shortName evidence="9">ADPGlc PPase</shortName>
    </alternativeName>
    <alternativeName>
        <fullName evidence="9">ADP-glucose synthase</fullName>
    </alternativeName>
</protein>
<dbReference type="PANTHER" id="PTHR43523">
    <property type="entry name" value="GLUCOSE-1-PHOSPHATE ADENYLYLTRANSFERASE-RELATED"/>
    <property type="match status" value="1"/>
</dbReference>
<dbReference type="GO" id="GO:0005978">
    <property type="term" value="P:glycogen biosynthetic process"/>
    <property type="evidence" value="ECO:0007669"/>
    <property type="project" value="UniProtKB-UniRule"/>
</dbReference>
<dbReference type="NCBIfam" id="NF002023">
    <property type="entry name" value="PRK00844.1"/>
    <property type="match status" value="1"/>
</dbReference>
<feature type="domain" description="Glucose-1-phosphate adenylyltransferase/Bifunctional protein GlmU-like C-terminal hexapeptide" evidence="11">
    <location>
        <begin position="309"/>
        <end position="400"/>
    </location>
</feature>
<dbReference type="InterPro" id="IPR011004">
    <property type="entry name" value="Trimer_LpxA-like_sf"/>
</dbReference>
<evidence type="ECO:0000256" key="9">
    <source>
        <dbReference type="HAMAP-Rule" id="MF_00624"/>
    </source>
</evidence>
<dbReference type="EC" id="2.7.7.27" evidence="9"/>
<organism evidence="12 13">
    <name type="scientific">Candidatus Fervidibacter japonicus</name>
    <dbReference type="NCBI Taxonomy" id="2035412"/>
    <lineage>
        <taxon>Bacteria</taxon>
        <taxon>Candidatus Fervidibacterota</taxon>
        <taxon>Candidatus Fervidibacter</taxon>
    </lineage>
</organism>
<dbReference type="Pfam" id="PF00483">
    <property type="entry name" value="NTP_transferase"/>
    <property type="match status" value="1"/>
</dbReference>
<evidence type="ECO:0000256" key="6">
    <source>
        <dbReference type="ARBA" id="ARBA00022840"/>
    </source>
</evidence>
<dbReference type="GO" id="GO:0005524">
    <property type="term" value="F:ATP binding"/>
    <property type="evidence" value="ECO:0007669"/>
    <property type="project" value="UniProtKB-KW"/>
</dbReference>
<dbReference type="Pfam" id="PF24894">
    <property type="entry name" value="Hexapep_GlmU"/>
    <property type="match status" value="1"/>
</dbReference>
<dbReference type="UniPathway" id="UPA00164"/>
<dbReference type="CDD" id="cd02508">
    <property type="entry name" value="ADP_Glucose_PP"/>
    <property type="match status" value="1"/>
</dbReference>
<comment type="similarity">
    <text evidence="1 9">Belongs to the bacterial/plant glucose-1-phosphate adenylyltransferase family.</text>
</comment>
<dbReference type="SUPFAM" id="SSF53448">
    <property type="entry name" value="Nucleotide-diphospho-sugar transferases"/>
    <property type="match status" value="1"/>
</dbReference>
<gene>
    <name evidence="9 12" type="primary">glgC</name>
    <name evidence="12" type="ORF">HRbin17_01468</name>
</gene>
<dbReference type="Gene3D" id="2.160.10.10">
    <property type="entry name" value="Hexapeptide repeat proteins"/>
    <property type="match status" value="1"/>
</dbReference>
<dbReference type="PROSITE" id="PS00809">
    <property type="entry name" value="ADP_GLC_PYROPHOSPH_2"/>
    <property type="match status" value="1"/>
</dbReference>
<accession>A0A2H5XCN5</accession>
<feature type="binding site" evidence="9">
    <location>
        <position position="169"/>
    </location>
    <ligand>
        <name>alpha-D-glucose 1-phosphate</name>
        <dbReference type="ChEBI" id="CHEBI:58601"/>
    </ligand>
</feature>
<dbReference type="InterPro" id="IPR029044">
    <property type="entry name" value="Nucleotide-diphossugar_trans"/>
</dbReference>
<dbReference type="NCBIfam" id="NF001947">
    <property type="entry name" value="PRK00725.1"/>
    <property type="match status" value="1"/>
</dbReference>
<dbReference type="SUPFAM" id="SSF51161">
    <property type="entry name" value="Trimeric LpxA-like enzymes"/>
    <property type="match status" value="1"/>
</dbReference>
<evidence type="ECO:0000256" key="8">
    <source>
        <dbReference type="ARBA" id="ARBA00023277"/>
    </source>
</evidence>
<dbReference type="NCBIfam" id="TIGR02091">
    <property type="entry name" value="glgC"/>
    <property type="match status" value="1"/>
</dbReference>
<keyword evidence="3 9" id="KW-0808">Transferase</keyword>
<evidence type="ECO:0000313" key="12">
    <source>
        <dbReference type="EMBL" id="GBC98949.1"/>
    </source>
</evidence>
<evidence type="ECO:0000259" key="11">
    <source>
        <dbReference type="Pfam" id="PF24894"/>
    </source>
</evidence>
<evidence type="ECO:0000256" key="1">
    <source>
        <dbReference type="ARBA" id="ARBA00010443"/>
    </source>
</evidence>
<dbReference type="AlphaFoldDB" id="A0A2H5XCN5"/>
<dbReference type="GO" id="GO:0008878">
    <property type="term" value="F:glucose-1-phosphate adenylyltransferase activity"/>
    <property type="evidence" value="ECO:0007669"/>
    <property type="project" value="UniProtKB-UniRule"/>
</dbReference>
<feature type="site" description="Could play a key role in the communication between the regulatory and the substrate sites" evidence="9">
    <location>
        <position position="64"/>
    </location>
</feature>
<comment type="function">
    <text evidence="9">Involved in the biosynthesis of ADP-glucose, a building block required for the elongation reactions to produce glycogen. Catalyzes the reaction between ATP and alpha-D-glucose 1-phosphate (G1P) to produce pyrophosphate and ADP-Glc.</text>
</comment>
<evidence type="ECO:0000313" key="13">
    <source>
        <dbReference type="Proteomes" id="UP000236173"/>
    </source>
</evidence>
<dbReference type="HAMAP" id="MF_00624">
    <property type="entry name" value="GlgC"/>
    <property type="match status" value="1"/>
</dbReference>
<dbReference type="CDD" id="cd04651">
    <property type="entry name" value="LbH_G1P_AT_C"/>
    <property type="match status" value="1"/>
</dbReference>
<dbReference type="InterPro" id="IPR005836">
    <property type="entry name" value="ADP_Glu_pyroP_CS"/>
</dbReference>
<dbReference type="Proteomes" id="UP000236173">
    <property type="component" value="Unassembled WGS sequence"/>
</dbReference>
<keyword evidence="2 9" id="KW-0321">Glycogen metabolism</keyword>
<feature type="binding site" evidence="9">
    <location>
        <position position="202"/>
    </location>
    <ligand>
        <name>alpha-D-glucose 1-phosphate</name>
        <dbReference type="ChEBI" id="CHEBI:58601"/>
    </ligand>
</feature>
<dbReference type="PANTHER" id="PTHR43523:SF2">
    <property type="entry name" value="GLUCOSE-1-PHOSPHATE ADENYLYLTRANSFERASE"/>
    <property type="match status" value="1"/>
</dbReference>
<keyword evidence="4 9" id="KW-0548">Nucleotidyltransferase</keyword>
<evidence type="ECO:0000256" key="5">
    <source>
        <dbReference type="ARBA" id="ARBA00022741"/>
    </source>
</evidence>
<reference evidence="13" key="1">
    <citation type="submission" date="2017-09" db="EMBL/GenBank/DDBJ databases">
        <title>Metaegenomics of thermophilic ammonia-oxidizing enrichment culture.</title>
        <authorList>
            <person name="Kato S."/>
            <person name="Suzuki K."/>
        </authorList>
    </citation>
    <scope>NUCLEOTIDE SEQUENCE [LARGE SCALE GENOMIC DNA]</scope>
</reference>
<evidence type="ECO:0000256" key="4">
    <source>
        <dbReference type="ARBA" id="ARBA00022695"/>
    </source>
</evidence>
<dbReference type="InterPro" id="IPR023049">
    <property type="entry name" value="GlgC_bac"/>
</dbReference>
<comment type="subunit">
    <text evidence="9">Homotetramer.</text>
</comment>
<keyword evidence="6 9" id="KW-0067">ATP-binding</keyword>
<dbReference type="EMBL" id="BEHT01000018">
    <property type="protein sequence ID" value="GBC98949.1"/>
    <property type="molecule type" value="Genomic_DNA"/>
</dbReference>
<comment type="pathway">
    <text evidence="9">Glycan biosynthesis; glycogen biosynthesis.</text>
</comment>
<evidence type="ECO:0000256" key="3">
    <source>
        <dbReference type="ARBA" id="ARBA00022679"/>
    </source>
</evidence>
<dbReference type="InterPro" id="IPR011831">
    <property type="entry name" value="ADP-Glc_PPase"/>
</dbReference>
<comment type="caution">
    <text evidence="12">The sequence shown here is derived from an EMBL/GenBank/DDBJ whole genome shotgun (WGS) entry which is preliminary data.</text>
</comment>
<keyword evidence="5 9" id="KW-0547">Nucleotide-binding</keyword>
<feature type="domain" description="Nucleotidyl transferase" evidence="10">
    <location>
        <begin position="12"/>
        <end position="279"/>
    </location>
</feature>
<keyword evidence="7 9" id="KW-0320">Glycogen biosynthesis</keyword>
<name>A0A2H5XCN5_9BACT</name>
<proteinExistence type="inferred from homology"/>